<name>V2XTL6_MONRO</name>
<sequence length="72" mass="7994">MLGNPSVSQQVSLYIAQGGEEPTSSRAITEEIIGQLYDINQLPEYFDIKPFATRTSDIKPFATQTSDKRAKT</sequence>
<dbReference type="AlphaFoldDB" id="V2XTL6"/>
<dbReference type="HOGENOM" id="CLU_2722765_0_0_1"/>
<keyword evidence="2" id="KW-1185">Reference proteome</keyword>
<evidence type="ECO:0000313" key="1">
    <source>
        <dbReference type="EMBL" id="ESK82754.1"/>
    </source>
</evidence>
<comment type="caution">
    <text evidence="1">The sequence shown here is derived from an EMBL/GenBank/DDBJ whole genome shotgun (WGS) entry which is preliminary data.</text>
</comment>
<dbReference type="EMBL" id="AWSO01001807">
    <property type="protein sequence ID" value="ESK82754.1"/>
    <property type="molecule type" value="Genomic_DNA"/>
</dbReference>
<proteinExistence type="predicted"/>
<dbReference type="KEGG" id="mrr:Moror_5651"/>
<dbReference type="Proteomes" id="UP000017559">
    <property type="component" value="Unassembled WGS sequence"/>
</dbReference>
<evidence type="ECO:0000313" key="2">
    <source>
        <dbReference type="Proteomes" id="UP000017559"/>
    </source>
</evidence>
<accession>V2XTL6</accession>
<reference evidence="1 2" key="1">
    <citation type="journal article" date="2014" name="BMC Genomics">
        <title>Genome and secretome analysis of the hemibiotrophic fungal pathogen, Moniliophthora roreri, which causes frosty pod rot disease of cacao: mechanisms of the biotrophic and necrotrophic phases.</title>
        <authorList>
            <person name="Meinhardt L.W."/>
            <person name="Costa G.G.L."/>
            <person name="Thomazella D.P.T."/>
            <person name="Teixeira P.J.P.L."/>
            <person name="Carazzolle M.F."/>
            <person name="Schuster S.C."/>
            <person name="Carlson J.E."/>
            <person name="Guiltinan M.J."/>
            <person name="Mieczkowski P."/>
            <person name="Farmer A."/>
            <person name="Ramaraj T."/>
            <person name="Crozier J."/>
            <person name="Davis R.E."/>
            <person name="Shao J."/>
            <person name="Melnick R.L."/>
            <person name="Pereira G.A.G."/>
            <person name="Bailey B.A."/>
        </authorList>
    </citation>
    <scope>NUCLEOTIDE SEQUENCE [LARGE SCALE GENOMIC DNA]</scope>
    <source>
        <strain evidence="1 2">MCA 2997</strain>
    </source>
</reference>
<gene>
    <name evidence="1" type="ORF">Moror_5651</name>
</gene>
<organism evidence="1 2">
    <name type="scientific">Moniliophthora roreri (strain MCA 2997)</name>
    <name type="common">Cocoa frosty pod rot fungus</name>
    <name type="synonym">Crinipellis roreri</name>
    <dbReference type="NCBI Taxonomy" id="1381753"/>
    <lineage>
        <taxon>Eukaryota</taxon>
        <taxon>Fungi</taxon>
        <taxon>Dikarya</taxon>
        <taxon>Basidiomycota</taxon>
        <taxon>Agaricomycotina</taxon>
        <taxon>Agaricomycetes</taxon>
        <taxon>Agaricomycetidae</taxon>
        <taxon>Agaricales</taxon>
        <taxon>Marasmiineae</taxon>
        <taxon>Marasmiaceae</taxon>
        <taxon>Moniliophthora</taxon>
    </lineage>
</organism>
<dbReference type="OrthoDB" id="3163890at2759"/>
<protein>
    <submittedName>
        <fullName evidence="1">Uncharacterized protein</fullName>
    </submittedName>
</protein>